<dbReference type="SUPFAM" id="SSF56112">
    <property type="entry name" value="Protein kinase-like (PK-like)"/>
    <property type="match status" value="1"/>
</dbReference>
<keyword evidence="1" id="KW-0808">Transferase</keyword>
<dbReference type="Pfam" id="PF06293">
    <property type="entry name" value="Kdo"/>
    <property type="match status" value="1"/>
</dbReference>
<proteinExistence type="predicted"/>
<organism evidence="1 2">
    <name type="scientific">Marinospirillum alkalitolerans</name>
    <dbReference type="NCBI Taxonomy" id="3123374"/>
    <lineage>
        <taxon>Bacteria</taxon>
        <taxon>Pseudomonadati</taxon>
        <taxon>Pseudomonadota</taxon>
        <taxon>Gammaproteobacteria</taxon>
        <taxon>Oceanospirillales</taxon>
        <taxon>Oceanospirillaceae</taxon>
        <taxon>Marinospirillum</taxon>
    </lineage>
</organism>
<dbReference type="InterPro" id="IPR011009">
    <property type="entry name" value="Kinase-like_dom_sf"/>
</dbReference>
<sequence>MQPKSFEWQFYKPAAATQGFIDFLNQQTSIAITPGITDRHQVISCDFEGQGYIIKRFSPSDNRRWDRKIELTLKSYWISGAEKSFRGARWLWEAGIPGIKPTAWAVHGRGYHQVSYFVYERIEAQGEVQDLLEQDSLSVQQERQLIQDMAKISHQVHQAGYRHTDIVPHNFLAQQQPQGQIKLLLIDTDKVEKASALGKIFKRTKLFFDLRCLRRLRFSPEQLSLFFHQYFQGGTRLRYLQQWYFWVRGGFNLYKRKKMRKRLPRHLLKLNLTLLLGQQSKKN</sequence>
<protein>
    <submittedName>
        <fullName evidence="1">Lipopolysaccharide kinase InaA family protein</fullName>
    </submittedName>
</protein>
<keyword evidence="2" id="KW-1185">Reference proteome</keyword>
<reference evidence="1 2" key="1">
    <citation type="submission" date="2024-02" db="EMBL/GenBank/DDBJ databases">
        <title>Marinospirillum sp. MEB 164 isolated from Lonar lake sediment.</title>
        <authorList>
            <person name="Joshi A."/>
            <person name="Thite S."/>
        </authorList>
    </citation>
    <scope>NUCLEOTIDE SEQUENCE [LARGE SCALE GENOMIC DNA]</scope>
    <source>
        <strain evidence="1 2">MEB164</strain>
    </source>
</reference>
<evidence type="ECO:0000313" key="1">
    <source>
        <dbReference type="EMBL" id="MFK7161410.1"/>
    </source>
</evidence>
<gene>
    <name evidence="1" type="ORF">V6U78_10215</name>
</gene>
<name>A0ABW8PYP9_9GAMM</name>
<comment type="caution">
    <text evidence="1">The sequence shown here is derived from an EMBL/GenBank/DDBJ whole genome shotgun (WGS) entry which is preliminary data.</text>
</comment>
<evidence type="ECO:0000313" key="2">
    <source>
        <dbReference type="Proteomes" id="UP001621714"/>
    </source>
</evidence>
<dbReference type="Proteomes" id="UP001621714">
    <property type="component" value="Unassembled WGS sequence"/>
</dbReference>
<dbReference type="RefSeq" id="WP_405340178.1">
    <property type="nucleotide sequence ID" value="NZ_JBANFI010000006.1"/>
</dbReference>
<dbReference type="Gene3D" id="1.10.510.10">
    <property type="entry name" value="Transferase(Phosphotransferase) domain 1"/>
    <property type="match status" value="1"/>
</dbReference>
<accession>A0ABW8PYP9</accession>
<keyword evidence="1" id="KW-0418">Kinase</keyword>
<dbReference type="GO" id="GO:0016301">
    <property type="term" value="F:kinase activity"/>
    <property type="evidence" value="ECO:0007669"/>
    <property type="project" value="UniProtKB-KW"/>
</dbReference>
<dbReference type="EMBL" id="JBANFI010000006">
    <property type="protein sequence ID" value="MFK7161410.1"/>
    <property type="molecule type" value="Genomic_DNA"/>
</dbReference>